<proteinExistence type="predicted"/>
<dbReference type="RefSeq" id="WP_335419323.1">
    <property type="nucleotide sequence ID" value="NZ_JBALHR010000001.1"/>
</dbReference>
<comment type="caution">
    <text evidence="1">The sequence shown here is derived from an EMBL/GenBank/DDBJ whole genome shotgun (WGS) entry which is preliminary data.</text>
</comment>
<accession>A0ABU8BQY3</accession>
<reference evidence="1" key="1">
    <citation type="submission" date="2024-02" db="EMBL/GenBank/DDBJ databases">
        <title>Genome sequences of strain Gemmobacter sp. JM10B15.</title>
        <authorList>
            <person name="Zhang M."/>
        </authorList>
    </citation>
    <scope>NUCLEOTIDE SEQUENCE</scope>
    <source>
        <strain evidence="1">JM10B15</strain>
    </source>
</reference>
<evidence type="ECO:0000313" key="2">
    <source>
        <dbReference type="Proteomes" id="UP001431963"/>
    </source>
</evidence>
<gene>
    <name evidence="1" type="ORF">V6590_03090</name>
</gene>
<dbReference type="EMBL" id="JBALHR010000001">
    <property type="protein sequence ID" value="MEH7827120.1"/>
    <property type="molecule type" value="Genomic_DNA"/>
</dbReference>
<keyword evidence="2" id="KW-1185">Reference proteome</keyword>
<evidence type="ECO:0000313" key="1">
    <source>
        <dbReference type="EMBL" id="MEH7827120.1"/>
    </source>
</evidence>
<organism evidence="1 2">
    <name type="scientific">Gemmobacter denitrificans</name>
    <dbReference type="NCBI Taxonomy" id="3123040"/>
    <lineage>
        <taxon>Bacteria</taxon>
        <taxon>Pseudomonadati</taxon>
        <taxon>Pseudomonadota</taxon>
        <taxon>Alphaproteobacteria</taxon>
        <taxon>Rhodobacterales</taxon>
        <taxon>Paracoccaceae</taxon>
        <taxon>Gemmobacter</taxon>
    </lineage>
</organism>
<sequence>MQMFIEVKGGQIISTATGNTVATVEVLSLTTQEAAQVMAIMLDALESAFKQQDHATSTRKA</sequence>
<name>A0ABU8BQY3_9RHOB</name>
<protein>
    <submittedName>
        <fullName evidence="1">Uncharacterized protein</fullName>
    </submittedName>
</protein>
<dbReference type="Proteomes" id="UP001431963">
    <property type="component" value="Unassembled WGS sequence"/>
</dbReference>